<dbReference type="Pfam" id="PF01346">
    <property type="entry name" value="FKBP_N"/>
    <property type="match status" value="1"/>
</dbReference>
<evidence type="ECO:0000313" key="9">
    <source>
        <dbReference type="EMBL" id="KGN89102.1"/>
    </source>
</evidence>
<accession>A0A099WSU7</accession>
<gene>
    <name evidence="9" type="ORF">HR15_04425</name>
</gene>
<organism evidence="9 10">
    <name type="scientific">Porphyromonas gulae</name>
    <dbReference type="NCBI Taxonomy" id="111105"/>
    <lineage>
        <taxon>Bacteria</taxon>
        <taxon>Pseudomonadati</taxon>
        <taxon>Bacteroidota</taxon>
        <taxon>Bacteroidia</taxon>
        <taxon>Bacteroidales</taxon>
        <taxon>Porphyromonadaceae</taxon>
        <taxon>Porphyromonas</taxon>
    </lineage>
</organism>
<comment type="similarity">
    <text evidence="2 6">Belongs to the FKBP-type PPIase family.</text>
</comment>
<evidence type="ECO:0000256" key="7">
    <source>
        <dbReference type="SAM" id="SignalP"/>
    </source>
</evidence>
<dbReference type="PANTHER" id="PTHR43811:SF19">
    <property type="entry name" value="39 KDA FK506-BINDING NUCLEAR PROTEIN"/>
    <property type="match status" value="1"/>
</dbReference>
<dbReference type="InterPro" id="IPR000774">
    <property type="entry name" value="PPIase_FKBP_N"/>
</dbReference>
<evidence type="ECO:0000256" key="1">
    <source>
        <dbReference type="ARBA" id="ARBA00000971"/>
    </source>
</evidence>
<protein>
    <recommendedName>
        <fullName evidence="6">Peptidyl-prolyl cis-trans isomerase</fullName>
        <ecNumber evidence="6">5.2.1.8</ecNumber>
    </recommendedName>
</protein>
<evidence type="ECO:0000256" key="3">
    <source>
        <dbReference type="ARBA" id="ARBA00023110"/>
    </source>
</evidence>
<comment type="catalytic activity">
    <reaction evidence="1 5 6">
        <text>[protein]-peptidylproline (omega=180) = [protein]-peptidylproline (omega=0)</text>
        <dbReference type="Rhea" id="RHEA:16237"/>
        <dbReference type="Rhea" id="RHEA-COMP:10747"/>
        <dbReference type="Rhea" id="RHEA-COMP:10748"/>
        <dbReference type="ChEBI" id="CHEBI:83833"/>
        <dbReference type="ChEBI" id="CHEBI:83834"/>
        <dbReference type="EC" id="5.2.1.8"/>
    </reaction>
</comment>
<evidence type="ECO:0000259" key="8">
    <source>
        <dbReference type="PROSITE" id="PS50059"/>
    </source>
</evidence>
<name>A0A099WSU7_9PORP</name>
<evidence type="ECO:0000256" key="6">
    <source>
        <dbReference type="RuleBase" id="RU003915"/>
    </source>
</evidence>
<sequence>MKKTIAIIASALLALGAVGCKKSADTTAVSEKDSLSLSMGILYGQDFANQFEMSRLQGQPIDSVAFLDGFKYGMDTTRFSYNLGAIYASNIARQLAHDTIAMDKFYAAMRASLLKDTMSVSLKLAEAQAFMQRFQAKKQRENNMKQFGKNIEKGNEYIDTFKKEDGVTVTTSGLAYKTLQEGTGATPSLTDTVRVKYVGTLVDGKEFDKNEEGIEFAVTGVIKGWTEMLQLMKVGQKVRVVIPQELAYGETGNYSIEPFSTLTFEMELIGIKPGKK</sequence>
<dbReference type="AlphaFoldDB" id="A0A099WSU7"/>
<dbReference type="GO" id="GO:0003755">
    <property type="term" value="F:peptidyl-prolyl cis-trans isomerase activity"/>
    <property type="evidence" value="ECO:0007669"/>
    <property type="project" value="UniProtKB-UniRule"/>
</dbReference>
<keyword evidence="4 5" id="KW-0413">Isomerase</keyword>
<dbReference type="Gene3D" id="3.10.50.40">
    <property type="match status" value="1"/>
</dbReference>
<evidence type="ECO:0000256" key="5">
    <source>
        <dbReference type="PROSITE-ProRule" id="PRU00277"/>
    </source>
</evidence>
<comment type="caution">
    <text evidence="9">The sequence shown here is derived from an EMBL/GenBank/DDBJ whole genome shotgun (WGS) entry which is preliminary data.</text>
</comment>
<keyword evidence="3 5" id="KW-0697">Rotamase</keyword>
<dbReference type="EMBL" id="JRAK01000066">
    <property type="protein sequence ID" value="KGN89102.1"/>
    <property type="molecule type" value="Genomic_DNA"/>
</dbReference>
<dbReference type="PROSITE" id="PS50059">
    <property type="entry name" value="FKBP_PPIASE"/>
    <property type="match status" value="1"/>
</dbReference>
<evidence type="ECO:0000256" key="4">
    <source>
        <dbReference type="ARBA" id="ARBA00023235"/>
    </source>
</evidence>
<evidence type="ECO:0000256" key="2">
    <source>
        <dbReference type="ARBA" id="ARBA00006577"/>
    </source>
</evidence>
<dbReference type="InterPro" id="IPR001179">
    <property type="entry name" value="PPIase_FKBP_dom"/>
</dbReference>
<keyword evidence="10" id="KW-1185">Reference proteome</keyword>
<dbReference type="PANTHER" id="PTHR43811">
    <property type="entry name" value="FKBP-TYPE PEPTIDYL-PROLYL CIS-TRANS ISOMERASE FKPA"/>
    <property type="match status" value="1"/>
</dbReference>
<reference evidence="9 10" key="1">
    <citation type="submission" date="2014-08" db="EMBL/GenBank/DDBJ databases">
        <title>Porphyromonas gulae strain:COT-052_OH3439 Genome sequencing.</title>
        <authorList>
            <person name="Wallis C."/>
            <person name="Deusch O."/>
            <person name="O'Flynn C."/>
            <person name="Davis I."/>
            <person name="Jospin G."/>
            <person name="Darling A.E."/>
            <person name="Coil D.A."/>
            <person name="Alexiev A."/>
            <person name="Horsfall A."/>
            <person name="Kirkwood N."/>
            <person name="Harris S."/>
            <person name="Eisen J.A."/>
        </authorList>
    </citation>
    <scope>NUCLEOTIDE SEQUENCE [LARGE SCALE GENOMIC DNA]</scope>
    <source>
        <strain evidence="10">COT-052 OH3439</strain>
    </source>
</reference>
<dbReference type="PROSITE" id="PS51257">
    <property type="entry name" value="PROKAR_LIPOPROTEIN"/>
    <property type="match status" value="1"/>
</dbReference>
<dbReference type="RefSeq" id="WP_026292289.1">
    <property type="nucleotide sequence ID" value="NZ_CALUCC010000237.1"/>
</dbReference>
<dbReference type="Gene3D" id="1.10.287.460">
    <property type="entry name" value="Peptidyl-prolyl cis-trans isomerase, FKBP-type, N-terminal domain"/>
    <property type="match status" value="1"/>
</dbReference>
<dbReference type="EC" id="5.2.1.8" evidence="6"/>
<dbReference type="PATRIC" id="fig|111105.18.peg.2038"/>
<dbReference type="InterPro" id="IPR046357">
    <property type="entry name" value="PPIase_dom_sf"/>
</dbReference>
<keyword evidence="7" id="KW-0732">Signal</keyword>
<evidence type="ECO:0000313" key="10">
    <source>
        <dbReference type="Proteomes" id="UP000030146"/>
    </source>
</evidence>
<feature type="domain" description="PPIase FKBP-type" evidence="8">
    <location>
        <begin position="190"/>
        <end position="272"/>
    </location>
</feature>
<dbReference type="GeneID" id="57239952"/>
<dbReference type="InterPro" id="IPR036944">
    <property type="entry name" value="PPIase_FKBP_N_sf"/>
</dbReference>
<feature type="signal peptide" evidence="7">
    <location>
        <begin position="1"/>
        <end position="24"/>
    </location>
</feature>
<dbReference type="GO" id="GO:0006457">
    <property type="term" value="P:protein folding"/>
    <property type="evidence" value="ECO:0007669"/>
    <property type="project" value="InterPro"/>
</dbReference>
<feature type="chain" id="PRO_5001956851" description="Peptidyl-prolyl cis-trans isomerase" evidence="7">
    <location>
        <begin position="25"/>
        <end position="276"/>
    </location>
</feature>
<proteinExistence type="inferred from homology"/>
<dbReference type="Proteomes" id="UP000030146">
    <property type="component" value="Unassembled WGS sequence"/>
</dbReference>
<dbReference type="SUPFAM" id="SSF54534">
    <property type="entry name" value="FKBP-like"/>
    <property type="match status" value="1"/>
</dbReference>
<dbReference type="Pfam" id="PF00254">
    <property type="entry name" value="FKBP_C"/>
    <property type="match status" value="1"/>
</dbReference>